<dbReference type="InterPro" id="IPR003593">
    <property type="entry name" value="AAA+_ATPase"/>
</dbReference>
<dbReference type="Pfam" id="PF00004">
    <property type="entry name" value="AAA"/>
    <property type="match status" value="1"/>
</dbReference>
<feature type="domain" description="AAA+ ATPase" evidence="1">
    <location>
        <begin position="118"/>
        <end position="250"/>
    </location>
</feature>
<evidence type="ECO:0000313" key="2">
    <source>
        <dbReference type="EMBL" id="MCD2516785.1"/>
    </source>
</evidence>
<sequence length="361" mass="39733">MESFPRKELVSVIQSGMTGSRSAFALAVGRFATKLKHTDLPLAQEIAQFLSAENVMRGAGDFVPAPVDADSRMELVETIFPVVVPKRPVFNGTVQDVLDDVLKEWRSLDVLIQEGLAPARMLLFCGQPGVGKTLAAYWLAQELKLPLLTLNLATVMSSFLGKTGNNVRAVFDHAMSRPCVLLLDEFDAIAKRRDDDTDVGELKRLVNVLLQALDDWPANALLIAATNHGELLDPAVWRRFDHVIQFEPPSAELIETYLADLPMEEKVRKNLAALLHGESFSGIGQLVNSARKTALLEKADLVPTLVKNAVRLRMSKGNMAKPQEGEMLLMYLAGHSRREIATSMGKTHPTVGSVIKRYLGE</sequence>
<comment type="caution">
    <text evidence="2">The sequence shown here is derived from an EMBL/GenBank/DDBJ whole genome shotgun (WGS) entry which is preliminary data.</text>
</comment>
<organism evidence="2 3">
    <name type="scientific">Massilia phyllostachyos</name>
    <dbReference type="NCBI Taxonomy" id="2898585"/>
    <lineage>
        <taxon>Bacteria</taxon>
        <taxon>Pseudomonadati</taxon>
        <taxon>Pseudomonadota</taxon>
        <taxon>Betaproteobacteria</taxon>
        <taxon>Burkholderiales</taxon>
        <taxon>Oxalobacteraceae</taxon>
        <taxon>Telluria group</taxon>
        <taxon>Massilia</taxon>
    </lineage>
</organism>
<name>A0ABS8Q847_9BURK</name>
<keyword evidence="3" id="KW-1185">Reference proteome</keyword>
<dbReference type="RefSeq" id="WP_231058074.1">
    <property type="nucleotide sequence ID" value="NZ_JAJNOC010000002.1"/>
</dbReference>
<dbReference type="InterPro" id="IPR050168">
    <property type="entry name" value="AAA_ATPase_domain"/>
</dbReference>
<accession>A0ABS8Q847</accession>
<proteinExistence type="predicted"/>
<dbReference type="PANTHER" id="PTHR23077:SF198">
    <property type="entry name" value="ATP-DEPENDENT ZINC METALLOPROTEASE FTSH"/>
    <property type="match status" value="1"/>
</dbReference>
<protein>
    <submittedName>
        <fullName evidence="2">AAA family ATPase</fullName>
    </submittedName>
</protein>
<dbReference type="CDD" id="cd19481">
    <property type="entry name" value="RecA-like_protease"/>
    <property type="match status" value="1"/>
</dbReference>
<dbReference type="InterPro" id="IPR027417">
    <property type="entry name" value="P-loop_NTPase"/>
</dbReference>
<dbReference type="PANTHER" id="PTHR23077">
    <property type="entry name" value="AAA-FAMILY ATPASE"/>
    <property type="match status" value="1"/>
</dbReference>
<dbReference type="SMART" id="SM00382">
    <property type="entry name" value="AAA"/>
    <property type="match status" value="1"/>
</dbReference>
<dbReference type="Gene3D" id="3.40.50.300">
    <property type="entry name" value="P-loop containing nucleotide triphosphate hydrolases"/>
    <property type="match status" value="1"/>
</dbReference>
<evidence type="ECO:0000313" key="3">
    <source>
        <dbReference type="Proteomes" id="UP001179361"/>
    </source>
</evidence>
<dbReference type="Proteomes" id="UP001179361">
    <property type="component" value="Unassembled WGS sequence"/>
</dbReference>
<dbReference type="SUPFAM" id="SSF52540">
    <property type="entry name" value="P-loop containing nucleoside triphosphate hydrolases"/>
    <property type="match status" value="1"/>
</dbReference>
<dbReference type="InterPro" id="IPR003959">
    <property type="entry name" value="ATPase_AAA_core"/>
</dbReference>
<gene>
    <name evidence="2" type="ORF">LQ564_10740</name>
</gene>
<dbReference type="EMBL" id="JAJNOC010000002">
    <property type="protein sequence ID" value="MCD2516785.1"/>
    <property type="molecule type" value="Genomic_DNA"/>
</dbReference>
<evidence type="ECO:0000259" key="1">
    <source>
        <dbReference type="SMART" id="SM00382"/>
    </source>
</evidence>
<reference evidence="2" key="1">
    <citation type="submission" date="2021-11" db="EMBL/GenBank/DDBJ databases">
        <title>The complete genome of Massilia sp sp. G4R7.</title>
        <authorList>
            <person name="Liu L."/>
            <person name="Yue J."/>
            <person name="Yuan J."/>
            <person name="Yang F."/>
            <person name="Li L."/>
        </authorList>
    </citation>
    <scope>NUCLEOTIDE SEQUENCE</scope>
    <source>
        <strain evidence="2">G4R7</strain>
    </source>
</reference>